<keyword evidence="16" id="KW-1185">Reference proteome</keyword>
<dbReference type="InterPro" id="IPR017871">
    <property type="entry name" value="ABC_transporter-like_CS"/>
</dbReference>
<accession>A0A7D9HV38</accession>
<dbReference type="InterPro" id="IPR003593">
    <property type="entry name" value="AAA+_ATPase"/>
</dbReference>
<evidence type="ECO:0000313" key="16">
    <source>
        <dbReference type="Proteomes" id="UP001152795"/>
    </source>
</evidence>
<protein>
    <recommendedName>
        <fullName evidence="3">ABC-type xenobiotic transporter</fullName>
        <ecNumber evidence="3">7.6.2.2</ecNumber>
    </recommendedName>
</protein>
<feature type="transmembrane region" description="Helical" evidence="14">
    <location>
        <begin position="20"/>
        <end position="45"/>
    </location>
</feature>
<feature type="non-terminal residue" evidence="15">
    <location>
        <position position="1465"/>
    </location>
</feature>
<dbReference type="FunFam" id="3.40.50.300:FF:001750">
    <property type="entry name" value="ATP-binding cassette transporter"/>
    <property type="match status" value="1"/>
</dbReference>
<comment type="caution">
    <text evidence="15">The sequence shown here is derived from an EMBL/GenBank/DDBJ whole genome shotgun (WGS) entry which is preliminary data.</text>
</comment>
<feature type="transmembrane region" description="Helical" evidence="14">
    <location>
        <begin position="163"/>
        <end position="184"/>
    </location>
</feature>
<dbReference type="PROSITE" id="PS00211">
    <property type="entry name" value="ABC_TRANSPORTER_1"/>
    <property type="match status" value="1"/>
</dbReference>
<comment type="similarity">
    <text evidence="2">Belongs to the ABC transporter superfamily. ABCC family. Conjugate transporter (TC 3.A.1.208) subfamily.</text>
</comment>
<feature type="transmembrane region" description="Helical" evidence="14">
    <location>
        <begin position="1110"/>
        <end position="1143"/>
    </location>
</feature>
<dbReference type="InterPro" id="IPR003439">
    <property type="entry name" value="ABC_transporter-like_ATP-bd"/>
</dbReference>
<feature type="transmembrane region" description="Helical" evidence="14">
    <location>
        <begin position="366"/>
        <end position="388"/>
    </location>
</feature>
<dbReference type="PROSITE" id="PS50893">
    <property type="entry name" value="ABC_TRANSPORTER_2"/>
    <property type="match status" value="1"/>
</dbReference>
<feature type="transmembrane region" description="Helical" evidence="14">
    <location>
        <begin position="66"/>
        <end position="86"/>
    </location>
</feature>
<dbReference type="PANTHER" id="PTHR24223">
    <property type="entry name" value="ATP-BINDING CASSETTE SUB-FAMILY C"/>
    <property type="match status" value="1"/>
</dbReference>
<feature type="transmembrane region" description="Helical" evidence="14">
    <location>
        <begin position="119"/>
        <end position="143"/>
    </location>
</feature>
<evidence type="ECO:0000256" key="8">
    <source>
        <dbReference type="ARBA" id="ARBA00022840"/>
    </source>
</evidence>
<keyword evidence="6" id="KW-0677">Repeat</keyword>
<dbReference type="EC" id="7.6.2.2" evidence="3"/>
<dbReference type="Proteomes" id="UP001152795">
    <property type="component" value="Unassembled WGS sequence"/>
</dbReference>
<dbReference type="InterPro" id="IPR011527">
    <property type="entry name" value="ABC1_TM_dom"/>
</dbReference>
<evidence type="ECO:0000256" key="2">
    <source>
        <dbReference type="ARBA" id="ARBA00009726"/>
    </source>
</evidence>
<feature type="transmembrane region" description="Helical" evidence="14">
    <location>
        <begin position="582"/>
        <end position="603"/>
    </location>
</feature>
<organism evidence="15 16">
    <name type="scientific">Paramuricea clavata</name>
    <name type="common">Red gorgonian</name>
    <name type="synonym">Violescent sea-whip</name>
    <dbReference type="NCBI Taxonomy" id="317549"/>
    <lineage>
        <taxon>Eukaryota</taxon>
        <taxon>Metazoa</taxon>
        <taxon>Cnidaria</taxon>
        <taxon>Anthozoa</taxon>
        <taxon>Octocorallia</taxon>
        <taxon>Malacalcyonacea</taxon>
        <taxon>Plexauridae</taxon>
        <taxon>Paramuricea</taxon>
    </lineage>
</organism>
<evidence type="ECO:0000256" key="3">
    <source>
        <dbReference type="ARBA" id="ARBA00012191"/>
    </source>
</evidence>
<dbReference type="Gene3D" id="3.40.50.300">
    <property type="entry name" value="P-loop containing nucleotide triphosphate hydrolases"/>
    <property type="match status" value="2"/>
</dbReference>
<keyword evidence="4" id="KW-0813">Transport</keyword>
<dbReference type="SUPFAM" id="SSF90123">
    <property type="entry name" value="ABC transporter transmembrane region"/>
    <property type="match status" value="2"/>
</dbReference>
<dbReference type="PANTHER" id="PTHR24223:SF330">
    <property type="entry name" value="ATP-BINDING CASSETTE SUB-FAMILY C MEMBER 10"/>
    <property type="match status" value="1"/>
</dbReference>
<gene>
    <name evidence="15" type="ORF">PACLA_8A065236</name>
</gene>
<dbReference type="EMBL" id="CACRXK020002469">
    <property type="protein sequence ID" value="CAB3994458.1"/>
    <property type="molecule type" value="Genomic_DNA"/>
</dbReference>
<dbReference type="FunFam" id="1.20.1560.10:FF:000037">
    <property type="entry name" value="ATP-binding cassette subfamily C member 10"/>
    <property type="match status" value="1"/>
</dbReference>
<evidence type="ECO:0000256" key="9">
    <source>
        <dbReference type="ARBA" id="ARBA00022967"/>
    </source>
</evidence>
<dbReference type="GO" id="GO:0016020">
    <property type="term" value="C:membrane"/>
    <property type="evidence" value="ECO:0007669"/>
    <property type="project" value="UniProtKB-SubCell"/>
</dbReference>
<dbReference type="Gene3D" id="1.20.1560.10">
    <property type="entry name" value="ABC transporter type 1, transmembrane domain"/>
    <property type="match status" value="2"/>
</dbReference>
<evidence type="ECO:0000256" key="7">
    <source>
        <dbReference type="ARBA" id="ARBA00022741"/>
    </source>
</evidence>
<keyword evidence="5 14" id="KW-0812">Transmembrane</keyword>
<evidence type="ECO:0000256" key="12">
    <source>
        <dbReference type="ARBA" id="ARBA00034018"/>
    </source>
</evidence>
<dbReference type="CDD" id="cd03250">
    <property type="entry name" value="ABCC_MRP_domain1"/>
    <property type="match status" value="1"/>
</dbReference>
<feature type="transmembrane region" description="Helical" evidence="14">
    <location>
        <begin position="552"/>
        <end position="573"/>
    </location>
</feature>
<dbReference type="GO" id="GO:0005524">
    <property type="term" value="F:ATP binding"/>
    <property type="evidence" value="ECO:0007669"/>
    <property type="project" value="UniProtKB-KW"/>
</dbReference>
<dbReference type="FunFam" id="1.20.1560.10:FF:000113">
    <property type="entry name" value="ABC transporter, putative"/>
    <property type="match status" value="1"/>
</dbReference>
<dbReference type="CDD" id="cd18598">
    <property type="entry name" value="ABC_6TM_MRP7_D1_like"/>
    <property type="match status" value="1"/>
</dbReference>
<reference evidence="15" key="1">
    <citation type="submission" date="2020-04" db="EMBL/GenBank/DDBJ databases">
        <authorList>
            <person name="Alioto T."/>
            <person name="Alioto T."/>
            <person name="Gomez Garrido J."/>
        </authorList>
    </citation>
    <scope>NUCLEOTIDE SEQUENCE</scope>
    <source>
        <strain evidence="15">A484AB</strain>
    </source>
</reference>
<feature type="transmembrane region" description="Helical" evidence="14">
    <location>
        <begin position="466"/>
        <end position="485"/>
    </location>
</feature>
<proteinExistence type="inferred from homology"/>
<evidence type="ECO:0000313" key="15">
    <source>
        <dbReference type="EMBL" id="CAB3994458.1"/>
    </source>
</evidence>
<dbReference type="Pfam" id="PF00005">
    <property type="entry name" value="ABC_tran"/>
    <property type="match status" value="2"/>
</dbReference>
<dbReference type="PROSITE" id="PS50929">
    <property type="entry name" value="ABC_TM1F"/>
    <property type="match status" value="2"/>
</dbReference>
<evidence type="ECO:0000256" key="14">
    <source>
        <dbReference type="SAM" id="Phobius"/>
    </source>
</evidence>
<keyword evidence="11 14" id="KW-0472">Membrane</keyword>
<feature type="transmembrane region" description="Helical" evidence="14">
    <location>
        <begin position="443"/>
        <end position="460"/>
    </location>
</feature>
<dbReference type="SMART" id="SM00382">
    <property type="entry name" value="AAA"/>
    <property type="match status" value="2"/>
</dbReference>
<feature type="transmembrane region" description="Helical" evidence="14">
    <location>
        <begin position="947"/>
        <end position="966"/>
    </location>
</feature>
<dbReference type="SUPFAM" id="SSF52540">
    <property type="entry name" value="P-loop containing nucleoside triphosphate hydrolases"/>
    <property type="match status" value="2"/>
</dbReference>
<keyword evidence="7" id="KW-0547">Nucleotide-binding</keyword>
<evidence type="ECO:0000256" key="6">
    <source>
        <dbReference type="ARBA" id="ARBA00022737"/>
    </source>
</evidence>
<dbReference type="InterPro" id="IPR036640">
    <property type="entry name" value="ABC1_TM_sf"/>
</dbReference>
<name>A0A7D9HV38_PARCT</name>
<evidence type="ECO:0000256" key="1">
    <source>
        <dbReference type="ARBA" id="ARBA00004141"/>
    </source>
</evidence>
<dbReference type="CDD" id="cd18605">
    <property type="entry name" value="ABC_6TM_MRP7_D2_like"/>
    <property type="match status" value="1"/>
</dbReference>
<feature type="transmembrane region" description="Helical" evidence="14">
    <location>
        <begin position="92"/>
        <end position="112"/>
    </location>
</feature>
<dbReference type="GO" id="GO:0008559">
    <property type="term" value="F:ABC-type xenobiotic transporter activity"/>
    <property type="evidence" value="ECO:0007669"/>
    <property type="project" value="UniProtKB-EC"/>
</dbReference>
<evidence type="ECO:0000256" key="13">
    <source>
        <dbReference type="SAM" id="MobiDB-lite"/>
    </source>
</evidence>
<dbReference type="InterPro" id="IPR050173">
    <property type="entry name" value="ABC_transporter_C-like"/>
</dbReference>
<evidence type="ECO:0000256" key="5">
    <source>
        <dbReference type="ARBA" id="ARBA00022692"/>
    </source>
</evidence>
<dbReference type="OrthoDB" id="6500128at2759"/>
<dbReference type="InterPro" id="IPR027417">
    <property type="entry name" value="P-loop_NTPase"/>
</dbReference>
<comment type="subcellular location">
    <subcellularLocation>
        <location evidence="1">Membrane</location>
        <topology evidence="1">Multi-pass membrane protein</topology>
    </subcellularLocation>
</comment>
<dbReference type="Pfam" id="PF00664">
    <property type="entry name" value="ABC_membrane"/>
    <property type="match status" value="2"/>
</dbReference>
<sequence>MDTHKLCGGNRSLDILQSGYISPCFIHLWLACPIHAVLVAVNVFFIAKHQSNPACSLQKLMKTNQLLLALVVLVIVAEIACSVAGLQTYHPTSYVLSLAFVAFAWLLTSIYMQMNNRPPLMLCVLLTLSWGTTITEFSTLIIRSDYNNVHINNKLHRVEDYSTIVRLLFQTLSLVISVVLRVKWICNEFINQRLHTGIQAEASETDRLLGSEDYHIYYSGLSKQQSSAELNKVDENSGLLSRTTFWWVYKLMKKGLEGKLKNAEDLFYLPSSLSTKEIAGAFHRVLQTLRKSLCRDSTSDDGSQGKQGNLKKRLLLRALHKAFGVRYYSIGILKFVGDCLGFAGPLLLHALVSFMENKNEPLEHGYYYAAGLFASTLIGSFISTHYGYVVNKVGLQIRAAVITSVYDKTLAVKSTGLYSFSTGEVVNFMSTDTDRIVNFCQSFHQFWSLPFQVAVSLYLLHQQVGLSFLAGLCFAILLIPVNKCLAVKIRKYSENMMDKKDSRVKAMNEILYGIRVIKFYAWERMFSKKVHELRSGELKNLKGMKYLDALCVYFWATTPVLISILTFCTFVLLGNTLTAAKVFTSIALFNMLIFPLNVFPWVLNGLIEAWVSLNRVNRFLILEELDWQEFYSSSIEDGDKDSGAMVVIENGDFTWNAKEVDSGANSNETNDVSHSNDLLKREKTYDDEADKPGHTQALQNIDLSVYQGQLVGVIGHVGSGKSSLLSAITADMDKTQGEIYVATLQDGFGLASQEPWIQHATVRENILFGKTFDRSKYKAVLKACALEEDLKILPAYDQTEVGENGVTLSGGQKARISLARAVYQEKEIYLLDDPLAAVDTHVASHIFTHCIMGVLKHKTRILCTHHWKYLHDADVIVVMEHGRVACVGSPHQVLKEETLIRKMSVSDDEKGDGDANEEENVEGNDPGLVEEEEKDVGVVKYDVYRSYWRAAGVCLTFSIFLSLFLMQASRNISDWWLAYWISHDKHSPSTNHTSSSDHVSLFSPSRGTSAVEPDDLHTMHVYVKKGSLTFYLVVYGGIAFANTVFTFFRAFLFAYGGVHAAQVIHEKLLKSILRAPISFFDVTPIGRVVNRFSSDTYSIDDSLPFMMNIFMAQLFGVAGTICITCYGLPWFLVVLLPLAFLYYKIQNYYRKTSREVKRLMTVSLSPVYAHFSETLSGLATIRALRASGRFLVENETRLELNQRANFSGLAAAQWLSLHLQMLGVAMVTSVSFIAVLEHHFSSVDPGLVGLAISYALTITNQLSGLVTSFTETEKQMVSVERAMQYVSGVPQEVDGLVMPPSSWPSQGKIVFNKVSLIYRSGLSPALRQVSFETLPNEKIGIVGRTGSGKSSLFLVLFKIVNIQDGHVTIDGVDIATLQLERLRSSLAIIPQDPFLFSDSVRKNVDPSSQFVDTELWQVLERCYLKSAVQELGGLGANVGERGRNLSCGQRQLICLARALLKRAKL</sequence>
<feature type="compositionally biased region" description="Acidic residues" evidence="13">
    <location>
        <begin position="909"/>
        <end position="929"/>
    </location>
</feature>
<evidence type="ECO:0000256" key="10">
    <source>
        <dbReference type="ARBA" id="ARBA00022989"/>
    </source>
</evidence>
<dbReference type="FunFam" id="3.40.50.300:FF:000163">
    <property type="entry name" value="Multidrug resistance-associated protein member 4"/>
    <property type="match status" value="1"/>
</dbReference>
<comment type="catalytic activity">
    <reaction evidence="12">
        <text>ATP + H2O + xenobioticSide 1 = ADP + phosphate + xenobioticSide 2.</text>
        <dbReference type="EC" id="7.6.2.2"/>
    </reaction>
</comment>
<evidence type="ECO:0000256" key="11">
    <source>
        <dbReference type="ARBA" id="ARBA00023136"/>
    </source>
</evidence>
<keyword evidence="9" id="KW-1278">Translocase</keyword>
<evidence type="ECO:0000256" key="4">
    <source>
        <dbReference type="ARBA" id="ARBA00022448"/>
    </source>
</evidence>
<keyword evidence="10 14" id="KW-1133">Transmembrane helix</keyword>
<keyword evidence="8" id="KW-0067">ATP-binding</keyword>
<feature type="transmembrane region" description="Helical" evidence="14">
    <location>
        <begin position="335"/>
        <end position="354"/>
    </location>
</feature>
<feature type="transmembrane region" description="Helical" evidence="14">
    <location>
        <begin position="1028"/>
        <end position="1048"/>
    </location>
</feature>
<dbReference type="PROSITE" id="PS51257">
    <property type="entry name" value="PROKAR_LIPOPROTEIN"/>
    <property type="match status" value="1"/>
</dbReference>
<dbReference type="GO" id="GO:0016887">
    <property type="term" value="F:ATP hydrolysis activity"/>
    <property type="evidence" value="ECO:0007669"/>
    <property type="project" value="InterPro"/>
</dbReference>
<feature type="region of interest" description="Disordered" evidence="13">
    <location>
        <begin position="905"/>
        <end position="929"/>
    </location>
</feature>